<comment type="subcellular location">
    <subcellularLocation>
        <location evidence="1">Cell membrane</location>
        <topology evidence="1">Multi-pass membrane protein</topology>
    </subcellularLocation>
</comment>
<comment type="caution">
    <text evidence="10">The sequence shown here is derived from an EMBL/GenBank/DDBJ whole genome shotgun (WGS) entry which is preliminary data.</text>
</comment>
<dbReference type="PROSITE" id="PS50929">
    <property type="entry name" value="ABC_TM1F"/>
    <property type="match status" value="1"/>
</dbReference>
<dbReference type="InterPro" id="IPR011527">
    <property type="entry name" value="ABC1_TM_dom"/>
</dbReference>
<dbReference type="InterPro" id="IPR036640">
    <property type="entry name" value="ABC1_TM_sf"/>
</dbReference>
<keyword evidence="4 10" id="KW-0067">ATP-binding</keyword>
<dbReference type="Gene3D" id="1.20.1560.10">
    <property type="entry name" value="ABC transporter type 1, transmembrane domain"/>
    <property type="match status" value="1"/>
</dbReference>
<reference evidence="10 11" key="1">
    <citation type="submission" date="2021-03" db="EMBL/GenBank/DDBJ databases">
        <title>Genomic Encyclopedia of Type Strains, Phase IV (KMG-IV): sequencing the most valuable type-strain genomes for metagenomic binning, comparative biology and taxonomic classification.</title>
        <authorList>
            <person name="Goeker M."/>
        </authorList>
    </citation>
    <scope>NUCLEOTIDE SEQUENCE [LARGE SCALE GENOMIC DNA]</scope>
    <source>
        <strain evidence="10 11">DSM 26048</strain>
    </source>
</reference>
<dbReference type="PANTHER" id="PTHR24221:SF654">
    <property type="entry name" value="ATP-BINDING CASSETTE SUB-FAMILY B MEMBER 6"/>
    <property type="match status" value="1"/>
</dbReference>
<evidence type="ECO:0000313" key="10">
    <source>
        <dbReference type="EMBL" id="MBP1990380.1"/>
    </source>
</evidence>
<feature type="transmembrane region" description="Helical" evidence="7">
    <location>
        <begin position="153"/>
        <end position="173"/>
    </location>
</feature>
<keyword evidence="3" id="KW-0547">Nucleotide-binding</keyword>
<dbReference type="Proteomes" id="UP001519287">
    <property type="component" value="Unassembled WGS sequence"/>
</dbReference>
<protein>
    <submittedName>
        <fullName evidence="10">ATP-binding cassette subfamily C protein</fullName>
    </submittedName>
</protein>
<accession>A0ABS4IS57</accession>
<gene>
    <name evidence="10" type="ORF">J2Z66_001978</name>
</gene>
<feature type="domain" description="ABC transporter" evidence="8">
    <location>
        <begin position="357"/>
        <end position="587"/>
    </location>
</feature>
<dbReference type="InterPro" id="IPR003439">
    <property type="entry name" value="ABC_transporter-like_ATP-bd"/>
</dbReference>
<keyword evidence="5 7" id="KW-1133">Transmembrane helix</keyword>
<evidence type="ECO:0000256" key="5">
    <source>
        <dbReference type="ARBA" id="ARBA00022989"/>
    </source>
</evidence>
<dbReference type="SMART" id="SM00382">
    <property type="entry name" value="AAA"/>
    <property type="match status" value="1"/>
</dbReference>
<evidence type="ECO:0000256" key="2">
    <source>
        <dbReference type="ARBA" id="ARBA00022692"/>
    </source>
</evidence>
<evidence type="ECO:0000256" key="1">
    <source>
        <dbReference type="ARBA" id="ARBA00004651"/>
    </source>
</evidence>
<dbReference type="PANTHER" id="PTHR24221">
    <property type="entry name" value="ATP-BINDING CASSETTE SUB-FAMILY B"/>
    <property type="match status" value="1"/>
</dbReference>
<dbReference type="Pfam" id="PF00005">
    <property type="entry name" value="ABC_tran"/>
    <property type="match status" value="1"/>
</dbReference>
<evidence type="ECO:0000313" key="11">
    <source>
        <dbReference type="Proteomes" id="UP001519287"/>
    </source>
</evidence>
<feature type="transmembrane region" description="Helical" evidence="7">
    <location>
        <begin position="69"/>
        <end position="92"/>
    </location>
</feature>
<organism evidence="10 11">
    <name type="scientific">Paenibacillus eucommiae</name>
    <dbReference type="NCBI Taxonomy" id="1355755"/>
    <lineage>
        <taxon>Bacteria</taxon>
        <taxon>Bacillati</taxon>
        <taxon>Bacillota</taxon>
        <taxon>Bacilli</taxon>
        <taxon>Bacillales</taxon>
        <taxon>Paenibacillaceae</taxon>
        <taxon>Paenibacillus</taxon>
    </lineage>
</organism>
<feature type="transmembrane region" description="Helical" evidence="7">
    <location>
        <begin position="21"/>
        <end position="49"/>
    </location>
</feature>
<evidence type="ECO:0000256" key="4">
    <source>
        <dbReference type="ARBA" id="ARBA00022840"/>
    </source>
</evidence>
<keyword evidence="11" id="KW-1185">Reference proteome</keyword>
<dbReference type="SUPFAM" id="SSF52540">
    <property type="entry name" value="P-loop containing nucleoside triphosphate hydrolases"/>
    <property type="match status" value="1"/>
</dbReference>
<dbReference type="Pfam" id="PF00664">
    <property type="entry name" value="ABC_membrane"/>
    <property type="match status" value="1"/>
</dbReference>
<sequence>MEHILYFSKKMHAYAGKILYLNLFGMLIISFLDGMGILLLVPLLSISGILELNAGMSSFARMFSFLQELPQWLGLLLILGGYILLSVGQTVLQRNLSLRDVKIHTGFINHIRLEIYRAILQSNWEFFIKKRKTDLINALTDELGRVTGGTYTFLQLLASLAFTLLQVGIAFWLSAEMTLFVLGCGLVIALFSRTFIRKSEKLGNQTSELARSYIGGITDHFNGIKEIKSNMLEESRISWMQAWCQRMGIERYEQSKIRMNSQLYYKISFSLIIAGFIYLSVTLFQTQGQQLLMIILIFSRLWPRFTGIQSSLEQIAAAIPAFKSLVKLQDECKEAKEMKASNLAYKHVSPILMEENLECKDMYYRYNREEPAYALEDINLQIRSKQMTAIIGQSGAGKSTLIDILMGLLEPENGQVLIDGVPLTSDNLLSLRKSISYVPQDPVLFNESIRENLMMIEPDATEEQLWEALHFAAAAEFVSRLPQGLDTLIGDRGVRLSGGERQRLVLARAILRKPSILVLDEATSALDTENETEIQKALDRLKGKITMIVIAHRLSTIKNADQVIVLERGKMIRKGGAEQIPGATVLAT</sequence>
<evidence type="ECO:0000256" key="3">
    <source>
        <dbReference type="ARBA" id="ARBA00022741"/>
    </source>
</evidence>
<feature type="transmembrane region" description="Helical" evidence="7">
    <location>
        <begin position="263"/>
        <end position="284"/>
    </location>
</feature>
<dbReference type="GO" id="GO:0005524">
    <property type="term" value="F:ATP binding"/>
    <property type="evidence" value="ECO:0007669"/>
    <property type="project" value="UniProtKB-KW"/>
</dbReference>
<dbReference type="EMBL" id="JAGGLB010000004">
    <property type="protein sequence ID" value="MBP1990380.1"/>
    <property type="molecule type" value="Genomic_DNA"/>
</dbReference>
<evidence type="ECO:0000256" key="7">
    <source>
        <dbReference type="SAM" id="Phobius"/>
    </source>
</evidence>
<evidence type="ECO:0000259" key="8">
    <source>
        <dbReference type="PROSITE" id="PS50893"/>
    </source>
</evidence>
<keyword evidence="2 7" id="KW-0812">Transmembrane</keyword>
<name>A0ABS4IS57_9BACL</name>
<dbReference type="SUPFAM" id="SSF90123">
    <property type="entry name" value="ABC transporter transmembrane region"/>
    <property type="match status" value="1"/>
</dbReference>
<evidence type="ECO:0000259" key="9">
    <source>
        <dbReference type="PROSITE" id="PS50929"/>
    </source>
</evidence>
<proteinExistence type="predicted"/>
<feature type="transmembrane region" description="Helical" evidence="7">
    <location>
        <begin position="179"/>
        <end position="196"/>
    </location>
</feature>
<dbReference type="InterPro" id="IPR027417">
    <property type="entry name" value="P-loop_NTPase"/>
</dbReference>
<dbReference type="RefSeq" id="WP_209971155.1">
    <property type="nucleotide sequence ID" value="NZ_JAGGLB010000004.1"/>
</dbReference>
<keyword evidence="6 7" id="KW-0472">Membrane</keyword>
<dbReference type="PROSITE" id="PS50893">
    <property type="entry name" value="ABC_TRANSPORTER_2"/>
    <property type="match status" value="1"/>
</dbReference>
<feature type="domain" description="ABC transmembrane type-1" evidence="9">
    <location>
        <begin position="38"/>
        <end position="317"/>
    </location>
</feature>
<evidence type="ECO:0000256" key="6">
    <source>
        <dbReference type="ARBA" id="ARBA00023136"/>
    </source>
</evidence>
<dbReference type="PROSITE" id="PS00211">
    <property type="entry name" value="ABC_TRANSPORTER_1"/>
    <property type="match status" value="1"/>
</dbReference>
<dbReference type="InterPro" id="IPR003593">
    <property type="entry name" value="AAA+_ATPase"/>
</dbReference>
<dbReference type="Gene3D" id="3.40.50.300">
    <property type="entry name" value="P-loop containing nucleotide triphosphate hydrolases"/>
    <property type="match status" value="1"/>
</dbReference>
<dbReference type="InterPro" id="IPR039421">
    <property type="entry name" value="Type_1_exporter"/>
</dbReference>
<dbReference type="InterPro" id="IPR017871">
    <property type="entry name" value="ABC_transporter-like_CS"/>
</dbReference>